<proteinExistence type="predicted"/>
<organism evidence="1 2">
    <name type="scientific">Mucilaginibacter gossypiicola</name>
    <dbReference type="NCBI Taxonomy" id="551995"/>
    <lineage>
        <taxon>Bacteria</taxon>
        <taxon>Pseudomonadati</taxon>
        <taxon>Bacteroidota</taxon>
        <taxon>Sphingobacteriia</taxon>
        <taxon>Sphingobacteriales</taxon>
        <taxon>Sphingobacteriaceae</taxon>
        <taxon>Mucilaginibacter</taxon>
    </lineage>
</organism>
<gene>
    <name evidence="1" type="ORF">SAMN05192574_10456</name>
</gene>
<name>A0A1H8J679_9SPHI</name>
<accession>A0A1H8J679</accession>
<reference evidence="2" key="1">
    <citation type="submission" date="2016-10" db="EMBL/GenBank/DDBJ databases">
        <authorList>
            <person name="Varghese N."/>
            <person name="Submissions S."/>
        </authorList>
    </citation>
    <scope>NUCLEOTIDE SEQUENCE [LARGE SCALE GENOMIC DNA]</scope>
    <source>
        <strain evidence="2">Gh-48</strain>
    </source>
</reference>
<keyword evidence="2" id="KW-1185">Reference proteome</keyword>
<dbReference type="EMBL" id="FOCL01000004">
    <property type="protein sequence ID" value="SEN76101.1"/>
    <property type="molecule type" value="Genomic_DNA"/>
</dbReference>
<dbReference type="Proteomes" id="UP000198942">
    <property type="component" value="Unassembled WGS sequence"/>
</dbReference>
<dbReference type="AlphaFoldDB" id="A0A1H8J679"/>
<evidence type="ECO:0000313" key="1">
    <source>
        <dbReference type="EMBL" id="SEN76101.1"/>
    </source>
</evidence>
<sequence length="58" mass="6439">MKFFTILAVTGGLFFSSLQIEKNNVASMKHNKNKCCMNAKKSKCPLACKRAKSVKLNS</sequence>
<protein>
    <submittedName>
        <fullName evidence="1">Uncharacterized protein</fullName>
    </submittedName>
</protein>
<evidence type="ECO:0000313" key="2">
    <source>
        <dbReference type="Proteomes" id="UP000198942"/>
    </source>
</evidence>